<name>A0A158P9N9_ANGCA</name>
<sequence>MASNAAASSGAVESRRTFGKYISCGCSASEMPSHLGNRPDLDYSMLKNDMAEAVVKIDPVLEQIERNRRIAELLSPVLKYKIFLRTFRKFSLPGDDEEMSVACCSSAQVLHRPGLSESESLEDDGAVERVPHFYAVLLQHGRVTNCCLKKSSLRKK</sequence>
<keyword evidence="1" id="KW-1185">Reference proteome</keyword>
<dbReference type="WBParaSite" id="ACAC_0000847001-mRNA-1">
    <property type="protein sequence ID" value="ACAC_0000847001-mRNA-1"/>
    <property type="gene ID" value="ACAC_0000847001"/>
</dbReference>
<accession>A0A158P9N9</accession>
<reference evidence="1" key="1">
    <citation type="submission" date="2012-09" db="EMBL/GenBank/DDBJ databases">
        <authorList>
            <person name="Martin A.A."/>
        </authorList>
    </citation>
    <scope>NUCLEOTIDE SEQUENCE</scope>
</reference>
<proteinExistence type="predicted"/>
<evidence type="ECO:0000313" key="1">
    <source>
        <dbReference type="Proteomes" id="UP000035642"/>
    </source>
</evidence>
<evidence type="ECO:0000313" key="2">
    <source>
        <dbReference type="WBParaSite" id="ACAC_0000847001-mRNA-1"/>
    </source>
</evidence>
<protein>
    <submittedName>
        <fullName evidence="2">DH domain-containing protein</fullName>
    </submittedName>
</protein>
<dbReference type="Proteomes" id="UP000035642">
    <property type="component" value="Unassembled WGS sequence"/>
</dbReference>
<dbReference type="AlphaFoldDB" id="A0A158P9N9"/>
<reference evidence="2" key="2">
    <citation type="submission" date="2016-04" db="UniProtKB">
        <authorList>
            <consortium name="WormBaseParasite"/>
        </authorList>
    </citation>
    <scope>IDENTIFICATION</scope>
</reference>
<organism evidence="1 2">
    <name type="scientific">Angiostrongylus cantonensis</name>
    <name type="common">Rat lungworm</name>
    <dbReference type="NCBI Taxonomy" id="6313"/>
    <lineage>
        <taxon>Eukaryota</taxon>
        <taxon>Metazoa</taxon>
        <taxon>Ecdysozoa</taxon>
        <taxon>Nematoda</taxon>
        <taxon>Chromadorea</taxon>
        <taxon>Rhabditida</taxon>
        <taxon>Rhabditina</taxon>
        <taxon>Rhabditomorpha</taxon>
        <taxon>Strongyloidea</taxon>
        <taxon>Metastrongylidae</taxon>
        <taxon>Angiostrongylus</taxon>
    </lineage>
</organism>